<feature type="chain" id="PRO_5012930135" description="DUF2125 domain-containing protein" evidence="2">
    <location>
        <begin position="27"/>
        <end position="507"/>
    </location>
</feature>
<evidence type="ECO:0000256" key="2">
    <source>
        <dbReference type="SAM" id="SignalP"/>
    </source>
</evidence>
<feature type="signal peptide" evidence="2">
    <location>
        <begin position="1"/>
        <end position="26"/>
    </location>
</feature>
<dbReference type="InterPro" id="IPR018666">
    <property type="entry name" value="DUF2125"/>
</dbReference>
<evidence type="ECO:0000313" key="3">
    <source>
        <dbReference type="EMBL" id="SIS82956.1"/>
    </source>
</evidence>
<dbReference type="EMBL" id="FTOQ01000004">
    <property type="protein sequence ID" value="SIS82956.1"/>
    <property type="molecule type" value="Genomic_DNA"/>
</dbReference>
<protein>
    <recommendedName>
        <fullName evidence="5">DUF2125 domain-containing protein</fullName>
    </recommendedName>
</protein>
<dbReference type="OrthoDB" id="7791409at2"/>
<sequence>MSHPIRTLLAAPAFAAGALVPLGAAADVTPEAVWEGLRAYLETSGYTVEADRADSGGDVIVEGLTATIEMPEEQTRLVFEADRVTFEDQGDGTVLILFPESMPITITTDANDQPETVVALDYTHTGLTILASGSDDDQRYALSAETLGIALDEIVVDGDPIPPEMGSGRFSIAQMTGEMQMTYGDLMRLTQRMQAESLSYEVSFTDPDSGDTGSLTGAMTDVVLDGGGDIPQMSGQMTGDAMIAAGLDVEGSFSYATGQSNFSGTSDGAPVEGSTSSSDGSFSVSMSEDGLSYGIGADNIDMSVTVPDLPFPVTAAIDALKMGFDVPVTASEDPQDFQMLIELSGLEVADMIWMMFDPTEILPRDPASLLIDVAGEVTTFLSILDPEAMEDLDGPPGALNAVTINAVRLEAAGAELTAEGAFTFDNSDLETFDGMPAPEGEAMMSLRGANALIDKLIEMGILTNEDAMGARMMISMFSVPGDGPDTLSSTVTITEDGQVLANGQRLR</sequence>
<feature type="region of interest" description="Disordered" evidence="1">
    <location>
        <begin position="262"/>
        <end position="283"/>
    </location>
</feature>
<dbReference type="STRING" id="633194.SAMN05421759_104126"/>
<feature type="compositionally biased region" description="Low complexity" evidence="1">
    <location>
        <begin position="274"/>
        <end position="283"/>
    </location>
</feature>
<dbReference type="Proteomes" id="UP000186684">
    <property type="component" value="Unassembled WGS sequence"/>
</dbReference>
<accession>A0A1N7MA24</accession>
<gene>
    <name evidence="3" type="ORF">SAMN05421759_104126</name>
</gene>
<evidence type="ECO:0000313" key="4">
    <source>
        <dbReference type="Proteomes" id="UP000186684"/>
    </source>
</evidence>
<proteinExistence type="predicted"/>
<name>A0A1N7MA24_9RHOB</name>
<evidence type="ECO:0000256" key="1">
    <source>
        <dbReference type="SAM" id="MobiDB-lite"/>
    </source>
</evidence>
<dbReference type="AlphaFoldDB" id="A0A1N7MA24"/>
<dbReference type="RefSeq" id="WP_083950536.1">
    <property type="nucleotide sequence ID" value="NZ_FTOQ01000004.1"/>
</dbReference>
<keyword evidence="2" id="KW-0732">Signal</keyword>
<reference evidence="4" key="1">
    <citation type="submission" date="2017-01" db="EMBL/GenBank/DDBJ databases">
        <authorList>
            <person name="Varghese N."/>
            <person name="Submissions S."/>
        </authorList>
    </citation>
    <scope>NUCLEOTIDE SEQUENCE [LARGE SCALE GENOMIC DNA]</scope>
    <source>
        <strain evidence="4">DSM 29430</strain>
    </source>
</reference>
<dbReference type="Pfam" id="PF09898">
    <property type="entry name" value="DUF2125"/>
    <property type="match status" value="1"/>
</dbReference>
<organism evidence="3 4">
    <name type="scientific">Roseivivax lentus</name>
    <dbReference type="NCBI Taxonomy" id="633194"/>
    <lineage>
        <taxon>Bacteria</taxon>
        <taxon>Pseudomonadati</taxon>
        <taxon>Pseudomonadota</taxon>
        <taxon>Alphaproteobacteria</taxon>
        <taxon>Rhodobacterales</taxon>
        <taxon>Roseobacteraceae</taxon>
        <taxon>Roseivivax</taxon>
    </lineage>
</organism>
<keyword evidence="4" id="KW-1185">Reference proteome</keyword>
<evidence type="ECO:0008006" key="5">
    <source>
        <dbReference type="Google" id="ProtNLM"/>
    </source>
</evidence>